<dbReference type="GO" id="GO:0006106">
    <property type="term" value="P:fumarate metabolic process"/>
    <property type="evidence" value="ECO:0007669"/>
    <property type="project" value="InterPro"/>
</dbReference>
<dbReference type="PANTHER" id="PTHR11444:SF1">
    <property type="entry name" value="FUMARATE HYDRATASE, MITOCHONDRIAL"/>
    <property type="match status" value="1"/>
</dbReference>
<comment type="subunit">
    <text evidence="4">Homotetramer.</text>
</comment>
<evidence type="ECO:0000313" key="7">
    <source>
        <dbReference type="EMBL" id="KRN27530.1"/>
    </source>
</evidence>
<comment type="similarity">
    <text evidence="2 4">Belongs to the class-II fumarase/aspartase family. Fumarase subfamily.</text>
</comment>
<comment type="catalytic activity">
    <reaction evidence="4">
        <text>(S)-malate = fumarate + H2O</text>
        <dbReference type="Rhea" id="RHEA:12460"/>
        <dbReference type="ChEBI" id="CHEBI:15377"/>
        <dbReference type="ChEBI" id="CHEBI:15589"/>
        <dbReference type="ChEBI" id="CHEBI:29806"/>
        <dbReference type="EC" id="4.2.1.2"/>
    </reaction>
</comment>
<feature type="domain" description="Fumarase C C-terminal" evidence="6">
    <location>
        <begin position="402"/>
        <end position="454"/>
    </location>
</feature>
<dbReference type="PATRIC" id="fig|81857.3.peg.2026"/>
<feature type="binding site" evidence="4">
    <location>
        <position position="312"/>
    </location>
    <ligand>
        <name>substrate</name>
    </ligand>
</feature>
<dbReference type="InterPro" id="IPR000362">
    <property type="entry name" value="Fumarate_lyase_fam"/>
</dbReference>
<dbReference type="SUPFAM" id="SSF48557">
    <property type="entry name" value="L-aspartase-like"/>
    <property type="match status" value="1"/>
</dbReference>
<reference evidence="9 10" key="1">
    <citation type="journal article" date="2015" name="Genome Announc.">
        <title>Expanding the biotechnology potential of lactobacilli through comparative genomics of 213 strains and associated genera.</title>
        <authorList>
            <person name="Sun Z."/>
            <person name="Harris H.M."/>
            <person name="McCann A."/>
            <person name="Guo C."/>
            <person name="Argimon S."/>
            <person name="Zhang W."/>
            <person name="Yang X."/>
            <person name="Jeffery I.B."/>
            <person name="Cooney J.C."/>
            <person name="Kagawa T.F."/>
            <person name="Liu W."/>
            <person name="Song Y."/>
            <person name="Salvetti E."/>
            <person name="Wrobel A."/>
            <person name="Rasinkangas P."/>
            <person name="Parkhill J."/>
            <person name="Rea M.C."/>
            <person name="O'Sullivan O."/>
            <person name="Ritari J."/>
            <person name="Douillard F.P."/>
            <person name="Paul Ross R."/>
            <person name="Yang R."/>
            <person name="Briner A.E."/>
            <person name="Felis G.E."/>
            <person name="de Vos W.M."/>
            <person name="Barrangou R."/>
            <person name="Klaenhammer T.R."/>
            <person name="Caufield P.W."/>
            <person name="Cui Y."/>
            <person name="Zhang H."/>
            <person name="O'Toole P.W."/>
        </authorList>
    </citation>
    <scope>NUCLEOTIDE SEQUENCE [LARGE SCALE GENOMIC DNA]</scope>
    <source>
        <strain evidence="7 10">ATCC BAA-66</strain>
        <strain evidence="8 9">DSM 13344</strain>
    </source>
</reference>
<dbReference type="UniPathway" id="UPA00223">
    <property type="reaction ID" value="UER01007"/>
</dbReference>
<dbReference type="Pfam" id="PF10415">
    <property type="entry name" value="FumaraseC_C"/>
    <property type="match status" value="1"/>
</dbReference>
<dbReference type="RefSeq" id="WP_057771055.1">
    <property type="nucleotide sequence ID" value="NZ_JQAT01000007.1"/>
</dbReference>
<dbReference type="InterPro" id="IPR018951">
    <property type="entry name" value="Fumarase_C_C"/>
</dbReference>
<evidence type="ECO:0000256" key="2">
    <source>
        <dbReference type="ARBA" id="ARBA00009084"/>
    </source>
</evidence>
<dbReference type="GO" id="GO:0008797">
    <property type="term" value="F:aspartate ammonia-lyase activity"/>
    <property type="evidence" value="ECO:0007669"/>
    <property type="project" value="UniProtKB-EC"/>
</dbReference>
<comment type="pathway">
    <text evidence="4">Carbohydrate metabolism; tricarboxylic acid cycle; (S)-malate from fumarate: step 1/1.</text>
</comment>
<dbReference type="CDD" id="cd01362">
    <property type="entry name" value="Fumarase_classII"/>
    <property type="match status" value="1"/>
</dbReference>
<evidence type="ECO:0000313" key="8">
    <source>
        <dbReference type="EMBL" id="KRN30198.1"/>
    </source>
</evidence>
<dbReference type="GO" id="GO:0005737">
    <property type="term" value="C:cytoplasm"/>
    <property type="evidence" value="ECO:0007669"/>
    <property type="project" value="UniProtKB-SubCell"/>
</dbReference>
<feature type="binding site" evidence="4">
    <location>
        <begin position="317"/>
        <end position="319"/>
    </location>
    <ligand>
        <name>substrate</name>
    </ligand>
</feature>
<proteinExistence type="inferred from homology"/>
<dbReference type="InterPro" id="IPR020557">
    <property type="entry name" value="Fumarate_lyase_CS"/>
</dbReference>
<keyword evidence="4" id="KW-0816">Tricarboxylic acid cycle</keyword>
<evidence type="ECO:0000256" key="1">
    <source>
        <dbReference type="ARBA" id="ARBA00001494"/>
    </source>
</evidence>
<dbReference type="PRINTS" id="PR00149">
    <property type="entry name" value="FUMRATELYASE"/>
</dbReference>
<accession>A0A0R2FR33</accession>
<dbReference type="HAMAP" id="MF_00743">
    <property type="entry name" value="FumaraseC"/>
    <property type="match status" value="1"/>
</dbReference>
<dbReference type="STRING" id="81857.IV38_GL001985"/>
<dbReference type="AlphaFoldDB" id="A0A0R2FR33"/>
<dbReference type="PANTHER" id="PTHR11444">
    <property type="entry name" value="ASPARTATEAMMONIA/ARGININOSUCCINATE/ADENYLOSUCCINATE LYASE"/>
    <property type="match status" value="1"/>
</dbReference>
<organism evidence="7 10">
    <name type="scientific">Lactobacillus selangorensis</name>
    <dbReference type="NCBI Taxonomy" id="81857"/>
    <lineage>
        <taxon>Bacteria</taxon>
        <taxon>Bacillati</taxon>
        <taxon>Bacillota</taxon>
        <taxon>Bacilli</taxon>
        <taxon>Lactobacillales</taxon>
        <taxon>Lactobacillaceae</taxon>
        <taxon>Lactobacillus</taxon>
    </lineage>
</organism>
<dbReference type="InterPro" id="IPR024083">
    <property type="entry name" value="Fumarase/histidase_N"/>
</dbReference>
<protein>
    <recommendedName>
        <fullName evidence="4">Fumarate hydratase class II</fullName>
        <shortName evidence="4">Fumarase C</shortName>
        <ecNumber evidence="4">4.2.1.2</ecNumber>
    </recommendedName>
    <alternativeName>
        <fullName evidence="4">Aerobic fumarase</fullName>
    </alternativeName>
    <alternativeName>
        <fullName evidence="4">Iron-independent fumarase</fullName>
    </alternativeName>
</protein>
<comment type="catalytic activity">
    <reaction evidence="1">
        <text>L-aspartate = fumarate + NH4(+)</text>
        <dbReference type="Rhea" id="RHEA:16601"/>
        <dbReference type="ChEBI" id="CHEBI:28938"/>
        <dbReference type="ChEBI" id="CHEBI:29806"/>
        <dbReference type="ChEBI" id="CHEBI:29991"/>
        <dbReference type="EC" id="4.3.1.1"/>
    </reaction>
</comment>
<dbReference type="EMBL" id="JQAT01000007">
    <property type="protein sequence ID" value="KRN27530.1"/>
    <property type="molecule type" value="Genomic_DNA"/>
</dbReference>
<dbReference type="FunFam" id="1.20.200.10:FF:000001">
    <property type="entry name" value="Fumarate hydratase, mitochondrial"/>
    <property type="match status" value="1"/>
</dbReference>
<dbReference type="Gene3D" id="1.20.200.10">
    <property type="entry name" value="Fumarase/aspartase (Central domain)"/>
    <property type="match status" value="1"/>
</dbReference>
<feature type="binding site" evidence="4">
    <location>
        <begin position="133"/>
        <end position="135"/>
    </location>
    <ligand>
        <name>substrate</name>
    </ligand>
</feature>
<name>A0A0R2FR33_9LACO</name>
<dbReference type="FunFam" id="1.10.40.30:FF:000002">
    <property type="entry name" value="Fumarate hydratase class II"/>
    <property type="match status" value="1"/>
</dbReference>
<evidence type="ECO:0000259" key="6">
    <source>
        <dbReference type="Pfam" id="PF10415"/>
    </source>
</evidence>
<comment type="miscellaneous">
    <text evidence="4">There are 2 substrate-binding sites: the catalytic A site, and the non-catalytic B site that may play a role in the transfer of substrate or product between the active site and the solvent. Alternatively, the B site may bind allosteric effectors.</text>
</comment>
<evidence type="ECO:0000313" key="9">
    <source>
        <dbReference type="Proteomes" id="UP000051645"/>
    </source>
</evidence>
<keyword evidence="4" id="KW-0963">Cytoplasm</keyword>
<dbReference type="OrthoDB" id="9802809at2"/>
<dbReference type="GO" id="GO:0006099">
    <property type="term" value="P:tricarboxylic acid cycle"/>
    <property type="evidence" value="ECO:0007669"/>
    <property type="project" value="UniProtKB-UniRule"/>
</dbReference>
<feature type="site" description="Important for catalytic activity" evidence="4">
    <location>
        <position position="324"/>
    </location>
</feature>
<keyword evidence="9" id="KW-1185">Reference proteome</keyword>
<comment type="caution">
    <text evidence="7">The sequence shown here is derived from an EMBL/GenBank/DDBJ whole genome shotgun (WGS) entry which is preliminary data.</text>
</comment>
<feature type="active site" description="Proton donor/acceptor" evidence="4">
    <location>
        <position position="181"/>
    </location>
</feature>
<feature type="binding site" evidence="4">
    <location>
        <position position="180"/>
    </location>
    <ligand>
        <name>substrate</name>
    </ligand>
</feature>
<dbReference type="Gene3D" id="1.10.275.10">
    <property type="entry name" value="Fumarase/aspartase (N-terminal domain)"/>
    <property type="match status" value="1"/>
</dbReference>
<evidence type="ECO:0000313" key="10">
    <source>
        <dbReference type="Proteomes" id="UP000051751"/>
    </source>
</evidence>
<gene>
    <name evidence="4" type="primary">fumC</name>
    <name evidence="7" type="ORF">IV38_GL001985</name>
    <name evidence="8" type="ORF">IV40_GL002044</name>
</gene>
<feature type="active site" evidence="4">
    <location>
        <position position="311"/>
    </location>
</feature>
<comment type="function">
    <text evidence="4">Involved in the TCA cycle. Catalyzes the stereospecific interconversion of fumarate to L-malate.</text>
</comment>
<dbReference type="Proteomes" id="UP000051645">
    <property type="component" value="Unassembled WGS sequence"/>
</dbReference>
<dbReference type="InterPro" id="IPR008948">
    <property type="entry name" value="L-Aspartase-like"/>
</dbReference>
<dbReference type="GO" id="GO:0006108">
    <property type="term" value="P:malate metabolic process"/>
    <property type="evidence" value="ECO:0007669"/>
    <property type="project" value="TreeGrafter"/>
</dbReference>
<feature type="binding site" evidence="4">
    <location>
        <begin position="97"/>
        <end position="99"/>
    </location>
    <ligand>
        <name>substrate</name>
    </ligand>
</feature>
<dbReference type="Pfam" id="PF00206">
    <property type="entry name" value="Lyase_1"/>
    <property type="match status" value="1"/>
</dbReference>
<dbReference type="EMBL" id="JQAZ01000008">
    <property type="protein sequence ID" value="KRN30198.1"/>
    <property type="molecule type" value="Genomic_DNA"/>
</dbReference>
<sequence length="459" mass="49865">MEKYRTEEDALGPVQIPIDAPWGPQTERSRQNFKIGPKMPYAVITALLNIKKAAAQANTQLQVLDTDKAQLIIKTVDYLLREDSKADFPLVVYQTGSGTQTNMNVNEVIVHVAKQIDPQQSLHPNDDVNHSQSSNDTFPTAMQIAAYESLQKLYPVLEHLIASFQAKQTDYQAVVKIGRTHLQDATPLTFGQEVSGWVSSLQHDLDALKQVQITLLELPIGGTAVGTGLNTPEHFDQTVVAALTDLYQVPFKAAPNKFQGLTSHSPLVIVHGTLKALAADLLKIGNDIRFLASGPRAGYDEINIPANEPGSSIMPGKVNPTQIEALTMVVARVMGNDTTIGFAASQGNFELNVYKPVLIATFLESVTLLTESIASVDTKLVQGITVNQKRMTELVDRSLMTVTALSPHIGYEKSAQIAQKAQRDGSSLRTAALAAGFVTAAQFDTWVDPLAMTNSQPKK</sequence>
<evidence type="ECO:0000256" key="4">
    <source>
        <dbReference type="HAMAP-Rule" id="MF_00743"/>
    </source>
</evidence>
<dbReference type="PROSITE" id="PS00163">
    <property type="entry name" value="FUMARATE_LYASES"/>
    <property type="match status" value="1"/>
</dbReference>
<comment type="subcellular location">
    <subcellularLocation>
        <location evidence="4">Cytoplasm</location>
    </subcellularLocation>
</comment>
<dbReference type="InterPro" id="IPR022761">
    <property type="entry name" value="Fumarate_lyase_N"/>
</dbReference>
<feature type="binding site" description="in site B" evidence="4">
    <location>
        <begin position="123"/>
        <end position="126"/>
    </location>
    <ligand>
        <name>substrate</name>
    </ligand>
</feature>
<evidence type="ECO:0000256" key="3">
    <source>
        <dbReference type="ARBA" id="ARBA00023239"/>
    </source>
</evidence>
<dbReference type="GO" id="GO:0004333">
    <property type="term" value="F:fumarate hydratase activity"/>
    <property type="evidence" value="ECO:0007669"/>
    <property type="project" value="UniProtKB-UniRule"/>
</dbReference>
<dbReference type="Proteomes" id="UP000051751">
    <property type="component" value="Unassembled WGS sequence"/>
</dbReference>
<dbReference type="EC" id="4.2.1.2" evidence="4"/>
<feature type="domain" description="Fumarate lyase N-terminal" evidence="5">
    <location>
        <begin position="13"/>
        <end position="335"/>
    </location>
</feature>
<evidence type="ECO:0000259" key="5">
    <source>
        <dbReference type="Pfam" id="PF00206"/>
    </source>
</evidence>
<dbReference type="Gene3D" id="1.10.40.30">
    <property type="entry name" value="Fumarase/aspartase (C-terminal domain)"/>
    <property type="match status" value="1"/>
</dbReference>
<dbReference type="InterPro" id="IPR005677">
    <property type="entry name" value="Fum_hydII"/>
</dbReference>
<keyword evidence="3 4" id="KW-0456">Lyase</keyword>